<evidence type="ECO:0000259" key="4">
    <source>
        <dbReference type="PROSITE" id="PS50222"/>
    </source>
</evidence>
<evidence type="ECO:0000256" key="1">
    <source>
        <dbReference type="ARBA" id="ARBA00022723"/>
    </source>
</evidence>
<dbReference type="Gene3D" id="1.10.238.10">
    <property type="entry name" value="EF-hand"/>
    <property type="match status" value="1"/>
</dbReference>
<dbReference type="Pfam" id="PF13833">
    <property type="entry name" value="EF-hand_8"/>
    <property type="match status" value="1"/>
</dbReference>
<feature type="region of interest" description="Disordered" evidence="3">
    <location>
        <begin position="223"/>
        <end position="321"/>
    </location>
</feature>
<dbReference type="PROSITE" id="PS50222">
    <property type="entry name" value="EF_HAND_2"/>
    <property type="match status" value="1"/>
</dbReference>
<dbReference type="Proteomes" id="UP000694863">
    <property type="component" value="Unplaced"/>
</dbReference>
<dbReference type="PROSITE" id="PS00018">
    <property type="entry name" value="EF_HAND_1"/>
    <property type="match status" value="1"/>
</dbReference>
<reference evidence="6" key="1">
    <citation type="submission" date="2025-08" db="UniProtKB">
        <authorList>
            <consortium name="RefSeq"/>
        </authorList>
    </citation>
    <scope>IDENTIFICATION</scope>
</reference>
<keyword evidence="2" id="KW-0106">Calcium</keyword>
<protein>
    <submittedName>
        <fullName evidence="6">EF-hand calcium-binding domain-containing protein 3-like</fullName>
    </submittedName>
</protein>
<dbReference type="PANTHER" id="PTHR47500">
    <property type="entry name" value="EF-HAND CALCIUM-BINDING DOMAIN-CONTAINING PROTEIN"/>
    <property type="match status" value="1"/>
</dbReference>
<dbReference type="InterPro" id="IPR018247">
    <property type="entry name" value="EF_Hand_1_Ca_BS"/>
</dbReference>
<evidence type="ECO:0000313" key="6">
    <source>
        <dbReference type="RefSeq" id="XP_030743976.1"/>
    </source>
</evidence>
<dbReference type="InterPro" id="IPR011992">
    <property type="entry name" value="EF-hand-dom_pair"/>
</dbReference>
<dbReference type="InterPro" id="IPR043520">
    <property type="entry name" value="SPT21"/>
</dbReference>
<sequence length="321" mass="35577">MEPTNKAEAMGTEQPMLGARKFKGLRVPNTGQPQPSLWSNSLTKGNLTSRQLAAFQDIFKMLSSSPAGTVDMRSLRAALSLVGIHRSPQEMCEALRQADLDGDGIVSFQDFLGVLTDTHRFAQCLGEGQGCRLYDPQGLRTLFFEILLKLLGQGSLPAKSVQEVVSYYSKKQQALRRRNPGWMGQPRDRSPHTLAGLSFFCQAARVSGLSSVQLARSLHRLHRAGARSPYSQIPNLAARTRPERKMSRVPRPEVRPPRPYQPSRPKSRGRLRPLSRRFAGQPPECVHLWKPPPSPPTLVQKEPPSPPPACVQSPALKSLNK</sequence>
<gene>
    <name evidence="6" type="primary">LOC101649933</name>
</gene>
<proteinExistence type="predicted"/>
<dbReference type="InterPro" id="IPR002048">
    <property type="entry name" value="EF_hand_dom"/>
</dbReference>
<name>A0ABM1VMP6_ECHTE</name>
<keyword evidence="5" id="KW-1185">Reference proteome</keyword>
<evidence type="ECO:0000256" key="3">
    <source>
        <dbReference type="SAM" id="MobiDB-lite"/>
    </source>
</evidence>
<feature type="domain" description="EF-hand" evidence="4">
    <location>
        <begin position="86"/>
        <end position="121"/>
    </location>
</feature>
<organism evidence="5 6">
    <name type="scientific">Echinops telfairi</name>
    <name type="common">Lesser hedgehog tenrec</name>
    <dbReference type="NCBI Taxonomy" id="9371"/>
    <lineage>
        <taxon>Eukaryota</taxon>
        <taxon>Metazoa</taxon>
        <taxon>Chordata</taxon>
        <taxon>Craniata</taxon>
        <taxon>Vertebrata</taxon>
        <taxon>Euteleostomi</taxon>
        <taxon>Mammalia</taxon>
        <taxon>Eutheria</taxon>
        <taxon>Afrotheria</taxon>
        <taxon>Tenrecidae</taxon>
        <taxon>Tenrecinae</taxon>
        <taxon>Echinops</taxon>
    </lineage>
</organism>
<feature type="compositionally biased region" description="Basic and acidic residues" evidence="3">
    <location>
        <begin position="240"/>
        <end position="256"/>
    </location>
</feature>
<dbReference type="SUPFAM" id="SSF47473">
    <property type="entry name" value="EF-hand"/>
    <property type="match status" value="1"/>
</dbReference>
<evidence type="ECO:0000313" key="5">
    <source>
        <dbReference type="Proteomes" id="UP000694863"/>
    </source>
</evidence>
<feature type="compositionally biased region" description="Basic residues" evidence="3">
    <location>
        <begin position="265"/>
        <end position="275"/>
    </location>
</feature>
<accession>A0ABM1VMP6</accession>
<dbReference type="RefSeq" id="XP_030743976.1">
    <property type="nucleotide sequence ID" value="XM_030888116.2"/>
</dbReference>
<evidence type="ECO:0000256" key="2">
    <source>
        <dbReference type="ARBA" id="ARBA00022837"/>
    </source>
</evidence>
<keyword evidence="1" id="KW-0479">Metal-binding</keyword>
<dbReference type="GeneID" id="101649933"/>
<dbReference type="PANTHER" id="PTHR47500:SF4">
    <property type="entry name" value="EF-HAND CALCIUM BINDING DOMAIN 15"/>
    <property type="match status" value="1"/>
</dbReference>